<proteinExistence type="predicted"/>
<comment type="caution">
    <text evidence="1">The sequence shown here is derived from an EMBL/GenBank/DDBJ whole genome shotgun (WGS) entry which is preliminary data.</text>
</comment>
<reference evidence="1 2" key="1">
    <citation type="journal article" date="2019" name="Genome Biol. Evol.">
        <title>Insights into the evolution of the New World diploid cottons (Gossypium, subgenus Houzingenia) based on genome sequencing.</title>
        <authorList>
            <person name="Grover C.E."/>
            <person name="Arick M.A. 2nd"/>
            <person name="Thrash A."/>
            <person name="Conover J.L."/>
            <person name="Sanders W.S."/>
            <person name="Peterson D.G."/>
            <person name="Frelichowski J.E."/>
            <person name="Scheffler J.A."/>
            <person name="Scheffler B.E."/>
            <person name="Wendel J.F."/>
        </authorList>
    </citation>
    <scope>NUCLEOTIDE SEQUENCE [LARGE SCALE GENOMIC DNA]</scope>
    <source>
        <strain evidence="1">0</strain>
        <tissue evidence="1">Leaf</tissue>
    </source>
</reference>
<evidence type="ECO:0000313" key="1">
    <source>
        <dbReference type="EMBL" id="MBA0795808.1"/>
    </source>
</evidence>
<evidence type="ECO:0000313" key="2">
    <source>
        <dbReference type="Proteomes" id="UP000593560"/>
    </source>
</evidence>
<sequence>MRVEERVKEGSSGARNSY</sequence>
<dbReference type="EMBL" id="JABFAD010000004">
    <property type="protein sequence ID" value="MBA0795808.1"/>
    <property type="molecule type" value="Genomic_DNA"/>
</dbReference>
<name>A0A7J9GEN3_9ROSI</name>
<dbReference type="AlphaFoldDB" id="A0A7J9GEN3"/>
<accession>A0A7J9GEN3</accession>
<organism evidence="1 2">
    <name type="scientific">Gossypium harknessii</name>
    <dbReference type="NCBI Taxonomy" id="34285"/>
    <lineage>
        <taxon>Eukaryota</taxon>
        <taxon>Viridiplantae</taxon>
        <taxon>Streptophyta</taxon>
        <taxon>Embryophyta</taxon>
        <taxon>Tracheophyta</taxon>
        <taxon>Spermatophyta</taxon>
        <taxon>Magnoliopsida</taxon>
        <taxon>eudicotyledons</taxon>
        <taxon>Gunneridae</taxon>
        <taxon>Pentapetalae</taxon>
        <taxon>rosids</taxon>
        <taxon>malvids</taxon>
        <taxon>Malvales</taxon>
        <taxon>Malvaceae</taxon>
        <taxon>Malvoideae</taxon>
        <taxon>Gossypium</taxon>
    </lineage>
</organism>
<keyword evidence="2" id="KW-1185">Reference proteome</keyword>
<protein>
    <submittedName>
        <fullName evidence="1">Uncharacterized protein</fullName>
    </submittedName>
</protein>
<gene>
    <name evidence="1" type="ORF">Gohar_006641</name>
</gene>
<dbReference type="Proteomes" id="UP000593560">
    <property type="component" value="Unassembled WGS sequence"/>
</dbReference>